<dbReference type="CDD" id="cd06558">
    <property type="entry name" value="crotonase-like"/>
    <property type="match status" value="1"/>
</dbReference>
<dbReference type="Gene3D" id="1.10.12.10">
    <property type="entry name" value="Lyase 2-enoyl-coa Hydratase, Chain A, domain 2"/>
    <property type="match status" value="1"/>
</dbReference>
<dbReference type="Gene3D" id="3.90.226.10">
    <property type="entry name" value="2-enoyl-CoA Hydratase, Chain A, domain 1"/>
    <property type="match status" value="1"/>
</dbReference>
<dbReference type="PROSITE" id="PS00166">
    <property type="entry name" value="ENOYL_COA_HYDRATASE"/>
    <property type="match status" value="1"/>
</dbReference>
<keyword evidence="3" id="KW-0276">Fatty acid metabolism</keyword>
<comment type="caution">
    <text evidence="7">The sequence shown here is derived from an EMBL/GenBank/DDBJ whole genome shotgun (WGS) entry which is preliminary data.</text>
</comment>
<proteinExistence type="inferred from homology"/>
<comment type="similarity">
    <text evidence="2 6">Belongs to the enoyl-CoA hydratase/isomerase family.</text>
</comment>
<evidence type="ECO:0000313" key="7">
    <source>
        <dbReference type="EMBL" id="MDO6672266.1"/>
    </source>
</evidence>
<dbReference type="InterPro" id="IPR018376">
    <property type="entry name" value="Enoyl-CoA_hyd/isom_CS"/>
</dbReference>
<evidence type="ECO:0000313" key="8">
    <source>
        <dbReference type="Proteomes" id="UP001170481"/>
    </source>
</evidence>
<evidence type="ECO:0000256" key="2">
    <source>
        <dbReference type="ARBA" id="ARBA00005254"/>
    </source>
</evidence>
<dbReference type="NCBIfam" id="NF005699">
    <property type="entry name" value="PRK07509.1"/>
    <property type="match status" value="1"/>
</dbReference>
<dbReference type="SUPFAM" id="SSF52096">
    <property type="entry name" value="ClpP/crotonase"/>
    <property type="match status" value="1"/>
</dbReference>
<evidence type="ECO:0000256" key="1">
    <source>
        <dbReference type="ARBA" id="ARBA00005005"/>
    </source>
</evidence>
<evidence type="ECO:0000256" key="5">
    <source>
        <dbReference type="ARBA" id="ARBA00023235"/>
    </source>
</evidence>
<dbReference type="RefSeq" id="WP_303593921.1">
    <property type="nucleotide sequence ID" value="NZ_JAUORK010000010.1"/>
</dbReference>
<comment type="pathway">
    <text evidence="1">Lipid metabolism; fatty acid beta-oxidation.</text>
</comment>
<evidence type="ECO:0000256" key="3">
    <source>
        <dbReference type="ARBA" id="ARBA00022832"/>
    </source>
</evidence>
<protein>
    <submittedName>
        <fullName evidence="7">Crotonase/enoyl-CoA hydratase family protein</fullName>
    </submittedName>
</protein>
<evidence type="ECO:0000256" key="6">
    <source>
        <dbReference type="RuleBase" id="RU003707"/>
    </source>
</evidence>
<keyword evidence="5" id="KW-0413">Isomerase</keyword>
<keyword evidence="4" id="KW-0443">Lipid metabolism</keyword>
<dbReference type="AlphaFoldDB" id="A0AAP4U0B4"/>
<evidence type="ECO:0000256" key="4">
    <source>
        <dbReference type="ARBA" id="ARBA00023098"/>
    </source>
</evidence>
<reference evidence="7" key="1">
    <citation type="submission" date="2023-07" db="EMBL/GenBank/DDBJ databases">
        <title>Genome content predicts the carbon catabolic preferences of heterotrophic bacteria.</title>
        <authorList>
            <person name="Gralka M."/>
        </authorList>
    </citation>
    <scope>NUCLEOTIDE SEQUENCE</scope>
    <source>
        <strain evidence="7">C2R13</strain>
    </source>
</reference>
<dbReference type="InterPro" id="IPR014748">
    <property type="entry name" value="Enoyl-CoA_hydra_C"/>
</dbReference>
<organism evidence="7 8">
    <name type="scientific">Cobetia amphilecti</name>
    <dbReference type="NCBI Taxonomy" id="1055104"/>
    <lineage>
        <taxon>Bacteria</taxon>
        <taxon>Pseudomonadati</taxon>
        <taxon>Pseudomonadota</taxon>
        <taxon>Gammaproteobacteria</taxon>
        <taxon>Oceanospirillales</taxon>
        <taxon>Halomonadaceae</taxon>
        <taxon>Cobetia</taxon>
    </lineage>
</organism>
<accession>A0AAP4U0B4</accession>
<dbReference type="GO" id="GO:0006631">
    <property type="term" value="P:fatty acid metabolic process"/>
    <property type="evidence" value="ECO:0007669"/>
    <property type="project" value="UniProtKB-KW"/>
</dbReference>
<dbReference type="InterPro" id="IPR029045">
    <property type="entry name" value="ClpP/crotonase-like_dom_sf"/>
</dbReference>
<dbReference type="PANTHER" id="PTHR43149">
    <property type="entry name" value="ENOYL-COA HYDRATASE"/>
    <property type="match status" value="1"/>
</dbReference>
<dbReference type="InterPro" id="IPR001753">
    <property type="entry name" value="Enoyl-CoA_hydra/iso"/>
</dbReference>
<name>A0AAP4U0B4_9GAMM</name>
<gene>
    <name evidence="7" type="ORF">Q4535_09045</name>
</gene>
<sequence length="273" mass="29146">MSDATHLTPERYVTLSISEHVADVRLNRPDKHNGIDWKMIDALLAVQQELHARARESGLRAIVLSGEGPSFCAGLDIAAIMGDAARVPQLLVAGANGCAPQRNTVQQLALGWQDVGVPVIAALHGNVFGGGLQIALGADIRLCDPDARLAVLEIDWGIIPDMGISVTARGVRPDWLHELTWSGRKVEANEAQSAGLVTRIISSPQEEALALARQIAGRSPSAIRAITRLYDEALGAPEAEALALEAELQSSLLGRAEQTECIKAKLEGRAPRF</sequence>
<dbReference type="Proteomes" id="UP001170481">
    <property type="component" value="Unassembled WGS sequence"/>
</dbReference>
<dbReference type="GO" id="GO:0016853">
    <property type="term" value="F:isomerase activity"/>
    <property type="evidence" value="ECO:0007669"/>
    <property type="project" value="UniProtKB-KW"/>
</dbReference>
<dbReference type="InterPro" id="IPR045002">
    <property type="entry name" value="Ech1-like"/>
</dbReference>
<dbReference type="Pfam" id="PF00378">
    <property type="entry name" value="ECH_1"/>
    <property type="match status" value="1"/>
</dbReference>
<dbReference type="EMBL" id="JAUORK010000010">
    <property type="protein sequence ID" value="MDO6672266.1"/>
    <property type="molecule type" value="Genomic_DNA"/>
</dbReference>
<dbReference type="PANTHER" id="PTHR43149:SF1">
    <property type="entry name" value="DELTA(3,5)-DELTA(2,4)-DIENOYL-COA ISOMERASE, MITOCHONDRIAL"/>
    <property type="match status" value="1"/>
</dbReference>